<keyword evidence="2" id="KW-1185">Reference proteome</keyword>
<gene>
    <name evidence="1" type="ORF">EYM_00895</name>
</gene>
<dbReference type="AlphaFoldDB" id="A0A0U3F1K5"/>
<dbReference type="STRING" id="940295.EYM_00895"/>
<name>A0A0U3F1K5_9CREN</name>
<evidence type="ECO:0000313" key="1">
    <source>
        <dbReference type="EMBL" id="ALU11429.1"/>
    </source>
</evidence>
<dbReference type="Proteomes" id="UP000060778">
    <property type="component" value="Chromosome"/>
</dbReference>
<dbReference type="RefSeq" id="WP_075049245.1">
    <property type="nucleotide sequence ID" value="NZ_CP006867.1"/>
</dbReference>
<protein>
    <submittedName>
        <fullName evidence="1">Uncharacterized protein</fullName>
    </submittedName>
</protein>
<dbReference type="PATRIC" id="fig|940295.4.peg.178"/>
<dbReference type="EMBL" id="CP006867">
    <property type="protein sequence ID" value="ALU11429.1"/>
    <property type="molecule type" value="Genomic_DNA"/>
</dbReference>
<dbReference type="GeneID" id="30679598"/>
<dbReference type="OrthoDB" id="31058at2157"/>
<sequence>MFPFVKVTERLKEHMLFRWIGLSKEDEVIRYYMGQPLILTSWEELEGLRVSARSVEASATKYGSKSLRDVKGSDLIASYYCFNENSCKLISRKLSEAVKRKGAVPWFLYNGESAFAIVSWKCYNYGELKSASPSYLMRKIVEDAGFSPYEVLPIAKFLSAPYSLHKSLNLVNVPLKSDNVMELAPSLASPDKASGDDDAIDSCEGDLNDYVKAVEKEVPTNPRHPGRFPVMGLLQAVRYYILSGDVLEALSFGLNRAIFYAWLKYHYNPSKIRRPRGYSEEELERIEKLRPLGPLKDKAPRSGKWFEIGGQVQRPEDFFKQVAKKFDYSGMPFEIAWDRAFEYVSLFPEHVLRDPNLFFKYVYEPVRDNFLLVYKREARPKLPPVHRYRSLFDFKK</sequence>
<accession>A0A0U3F1K5</accession>
<evidence type="ECO:0000313" key="2">
    <source>
        <dbReference type="Proteomes" id="UP000060778"/>
    </source>
</evidence>
<reference evidence="1 2" key="1">
    <citation type="submission" date="2013-11" db="EMBL/GenBank/DDBJ databases">
        <title>Comparative genomics of Ignicoccus.</title>
        <authorList>
            <person name="Podar M."/>
        </authorList>
    </citation>
    <scope>NUCLEOTIDE SEQUENCE [LARGE SCALE GENOMIC DNA]</scope>
    <source>
        <strain evidence="1 2">DSM 13165</strain>
    </source>
</reference>
<dbReference type="KEGG" id="iis:EYM_00895"/>
<proteinExistence type="predicted"/>
<organism evidence="1 2">
    <name type="scientific">Ignicoccus islandicus DSM 13165</name>
    <dbReference type="NCBI Taxonomy" id="940295"/>
    <lineage>
        <taxon>Archaea</taxon>
        <taxon>Thermoproteota</taxon>
        <taxon>Thermoprotei</taxon>
        <taxon>Desulfurococcales</taxon>
        <taxon>Desulfurococcaceae</taxon>
        <taxon>Ignicoccus</taxon>
    </lineage>
</organism>